<dbReference type="InterPro" id="IPR009660">
    <property type="entry name" value="Phage_A500_Gp15"/>
</dbReference>
<proteinExistence type="predicted"/>
<dbReference type="PATRIC" id="fig|1423760.3.peg.926"/>
<dbReference type="Pfam" id="PF06854">
    <property type="entry name" value="Phage_Gp15"/>
    <property type="match status" value="1"/>
</dbReference>
<accession>A0A0R1U3B4</accession>
<dbReference type="RefSeq" id="WP_056955564.1">
    <property type="nucleotide sequence ID" value="NZ_AZFK01000087.1"/>
</dbReference>
<dbReference type="EMBL" id="AZFK01000087">
    <property type="protein sequence ID" value="KRL87798.1"/>
    <property type="molecule type" value="Genomic_DNA"/>
</dbReference>
<reference evidence="1 2" key="1">
    <citation type="journal article" date="2015" name="Genome Announc.">
        <title>Expanding the biotechnology potential of lactobacilli through comparative genomics of 213 strains and associated genera.</title>
        <authorList>
            <person name="Sun Z."/>
            <person name="Harris H.M."/>
            <person name="McCann A."/>
            <person name="Guo C."/>
            <person name="Argimon S."/>
            <person name="Zhang W."/>
            <person name="Yang X."/>
            <person name="Jeffery I.B."/>
            <person name="Cooney J.C."/>
            <person name="Kagawa T.F."/>
            <person name="Liu W."/>
            <person name="Song Y."/>
            <person name="Salvetti E."/>
            <person name="Wrobel A."/>
            <person name="Rasinkangas P."/>
            <person name="Parkhill J."/>
            <person name="Rea M.C."/>
            <person name="O'Sullivan O."/>
            <person name="Ritari J."/>
            <person name="Douillard F.P."/>
            <person name="Paul Ross R."/>
            <person name="Yang R."/>
            <person name="Briner A.E."/>
            <person name="Felis G.E."/>
            <person name="de Vos W.M."/>
            <person name="Barrangou R."/>
            <person name="Klaenhammer T.R."/>
            <person name="Caufield P.W."/>
            <person name="Cui Y."/>
            <person name="Zhang H."/>
            <person name="O'Toole P.W."/>
        </authorList>
    </citation>
    <scope>NUCLEOTIDE SEQUENCE [LARGE SCALE GENOMIC DNA]</scope>
    <source>
        <strain evidence="1 2">DSM 15946</strain>
    </source>
</reference>
<comment type="caution">
    <text evidence="1">The sequence shown here is derived from an EMBL/GenBank/DDBJ whole genome shotgun (WGS) entry which is preliminary data.</text>
</comment>
<name>A0A0R1U3B4_9LACO</name>
<dbReference type="AlphaFoldDB" id="A0A0R1U3B4"/>
<protein>
    <submittedName>
        <fullName evidence="1">Bacteriophage Gp15 protein</fullName>
    </submittedName>
</protein>
<organism evidence="1 2">
    <name type="scientific">Limosilactobacillus ingluviei DSM 15946</name>
    <dbReference type="NCBI Taxonomy" id="1423760"/>
    <lineage>
        <taxon>Bacteria</taxon>
        <taxon>Bacillati</taxon>
        <taxon>Bacillota</taxon>
        <taxon>Bacilli</taxon>
        <taxon>Lactobacillales</taxon>
        <taxon>Lactobacillaceae</taxon>
        <taxon>Limosilactobacillus</taxon>
    </lineage>
</organism>
<gene>
    <name evidence="1" type="ORF">FC43_GL000900</name>
</gene>
<dbReference type="Proteomes" id="UP000050816">
    <property type="component" value="Unassembled WGS sequence"/>
</dbReference>
<sequence length="206" mass="23403">MLRLTNDLKRGYQLRDRVYKLNLAYDNVLRFYELLDDDHFSAVEKAQTAFEMFFGFAPGPDDDEYIAGAFEGIAKYLSEDPYEDTSAGTTDLVGNDFTPTRYYSFTQDAGAIYASFREQYGINLIEEQGKLQWDEFKALFAGLGPKTYFQRIVAIRQADPNDYEGKEQVDLLEAQNRYALADNHSEEAVQAQLAGFADALKGWALS</sequence>
<evidence type="ECO:0000313" key="1">
    <source>
        <dbReference type="EMBL" id="KRL87798.1"/>
    </source>
</evidence>
<evidence type="ECO:0000313" key="2">
    <source>
        <dbReference type="Proteomes" id="UP000050816"/>
    </source>
</evidence>